<evidence type="ECO:0000313" key="2">
    <source>
        <dbReference type="Proteomes" id="UP001062846"/>
    </source>
</evidence>
<accession>A0ACC0Q2I5</accession>
<organism evidence="1 2">
    <name type="scientific">Rhododendron molle</name>
    <name type="common">Chinese azalea</name>
    <name type="synonym">Azalea mollis</name>
    <dbReference type="NCBI Taxonomy" id="49168"/>
    <lineage>
        <taxon>Eukaryota</taxon>
        <taxon>Viridiplantae</taxon>
        <taxon>Streptophyta</taxon>
        <taxon>Embryophyta</taxon>
        <taxon>Tracheophyta</taxon>
        <taxon>Spermatophyta</taxon>
        <taxon>Magnoliopsida</taxon>
        <taxon>eudicotyledons</taxon>
        <taxon>Gunneridae</taxon>
        <taxon>Pentapetalae</taxon>
        <taxon>asterids</taxon>
        <taxon>Ericales</taxon>
        <taxon>Ericaceae</taxon>
        <taxon>Ericoideae</taxon>
        <taxon>Rhodoreae</taxon>
        <taxon>Rhododendron</taxon>
    </lineage>
</organism>
<gene>
    <name evidence="1" type="ORF">RHMOL_Rhmol01G0100300</name>
</gene>
<proteinExistence type="predicted"/>
<comment type="caution">
    <text evidence="1">The sequence shown here is derived from an EMBL/GenBank/DDBJ whole genome shotgun (WGS) entry which is preliminary data.</text>
</comment>
<dbReference type="Proteomes" id="UP001062846">
    <property type="component" value="Chromosome 1"/>
</dbReference>
<dbReference type="EMBL" id="CM046388">
    <property type="protein sequence ID" value="KAI8571198.1"/>
    <property type="molecule type" value="Genomic_DNA"/>
</dbReference>
<name>A0ACC0Q2I5_RHOML</name>
<reference evidence="1" key="1">
    <citation type="submission" date="2022-02" db="EMBL/GenBank/DDBJ databases">
        <title>Plant Genome Project.</title>
        <authorList>
            <person name="Zhang R.-G."/>
        </authorList>
    </citation>
    <scope>NUCLEOTIDE SEQUENCE</scope>
    <source>
        <strain evidence="1">AT1</strain>
    </source>
</reference>
<keyword evidence="2" id="KW-1185">Reference proteome</keyword>
<protein>
    <submittedName>
        <fullName evidence="1">Uncharacterized protein</fullName>
    </submittedName>
</protein>
<sequence length="717" mass="80022">MEGVDHLAHERNKSEFDVDAMKIVWAGSPHAFDVSDRISKLVASDPGFRKDNRSMLSRKELFKNTLRKAAYAWKTIVDLHLSEEEAAKLRFYVDEPAFTDVHWGMFIPAIKGQGTEEQQQKWLPLAYKMQIIGTYAQTELGHGSNVQGLETTATFDPQTDEFIIHSPTLTSSKWWPGGLGKVATHAIAYARLIVGGREHGVTGFIVQLRSLEDHSPLPGITVGDIGMKFGNGAYNAMDNGVLRFDHVRIPRNQMLMRCAQYTCLGMPSDAKLILEPCILIRVSQVTCEGKYKQSDVPRQLVYGAMLYVRQTIVADASSALSRAVIDYKTQQSRLFPLLASAYAFRFIGEWLKWLYADVTQRLQTNDFSTLPEAHACTAGLKSLTTTATAVRGPYGIRWKKKRLGRRSLSSSEQIVSPSSSSRWSPLEEESLPVEDKSLEERLNGIEECRKLCGGHGYLCSSGLPELFAVYVPACTYEGDNTVLLLQVARFLMKTVSQLGSSKKPVGTIAYMTRVEHLMQCRCGVQRAEDWLKPSALLEAFEARAARMSVACAQNLSNFDNPEEGFAELSADLVEAAVAHCQLLVVSKFIEKLQQEIPGKGAKQQLEVLCNIYALFLLHKHQGDFLSTGCITSKHAALANDELRSLYSQVRPNAIALVDAFNYTDHYLGSILGCYDGNVYPKLYEAAWKDPLNESVVPDGYHQYIRPLLKQEIRTARL</sequence>
<evidence type="ECO:0000313" key="1">
    <source>
        <dbReference type="EMBL" id="KAI8571198.1"/>
    </source>
</evidence>